<evidence type="ECO:0000313" key="3">
    <source>
        <dbReference type="EMBL" id="KAE8990532.1"/>
    </source>
</evidence>
<dbReference type="EMBL" id="QXFU01002292">
    <property type="protein sequence ID" value="KAE8987764.1"/>
    <property type="molecule type" value="Genomic_DNA"/>
</dbReference>
<feature type="region of interest" description="Disordered" evidence="1">
    <location>
        <begin position="93"/>
        <end position="120"/>
    </location>
</feature>
<dbReference type="AlphaFoldDB" id="A0A6A3J872"/>
<feature type="compositionally biased region" description="Low complexity" evidence="1">
    <location>
        <begin position="12"/>
        <end position="22"/>
    </location>
</feature>
<feature type="region of interest" description="Disordered" evidence="1">
    <location>
        <begin position="1"/>
        <end position="47"/>
    </location>
</feature>
<sequence>MLNSRSRPPRGSRPWARSSPAARARRSTYCWRRDPTPRVGAAQRAAHGLPQRGVDELVHRLQSRLDLQELRDLVIVHDADGVAGHAGEAVAPDQVGQGAPAADQAPFHRGAGQHERAEDGHRAEADLHGHYQEDREEPRSEPGCGTCLSRGWRRTSSCCTTFWKAKMRQ</sequence>
<accession>A0A6A3J872</accession>
<gene>
    <name evidence="3" type="ORF">PR001_g21461</name>
    <name evidence="2" type="ORF">PR002_g21957</name>
    <name evidence="4" type="ORF">PR003_g22437</name>
</gene>
<dbReference type="OrthoDB" id="10329818at2759"/>
<evidence type="ECO:0000313" key="5">
    <source>
        <dbReference type="Proteomes" id="UP000429607"/>
    </source>
</evidence>
<dbReference type="Proteomes" id="UP000435112">
    <property type="component" value="Unassembled WGS sequence"/>
</dbReference>
<organism evidence="3 5">
    <name type="scientific">Phytophthora rubi</name>
    <dbReference type="NCBI Taxonomy" id="129364"/>
    <lineage>
        <taxon>Eukaryota</taxon>
        <taxon>Sar</taxon>
        <taxon>Stramenopiles</taxon>
        <taxon>Oomycota</taxon>
        <taxon>Peronosporomycetes</taxon>
        <taxon>Peronosporales</taxon>
        <taxon>Peronosporaceae</taxon>
        <taxon>Phytophthora</taxon>
    </lineage>
</organism>
<comment type="caution">
    <text evidence="3">The sequence shown here is derived from an EMBL/GenBank/DDBJ whole genome shotgun (WGS) entry which is preliminary data.</text>
</comment>
<dbReference type="Proteomes" id="UP000434957">
    <property type="component" value="Unassembled WGS sequence"/>
</dbReference>
<protein>
    <submittedName>
        <fullName evidence="3">Uncharacterized protein</fullName>
    </submittedName>
</protein>
<proteinExistence type="predicted"/>
<dbReference type="Proteomes" id="UP000429607">
    <property type="component" value="Unassembled WGS sequence"/>
</dbReference>
<evidence type="ECO:0000256" key="1">
    <source>
        <dbReference type="SAM" id="MobiDB-lite"/>
    </source>
</evidence>
<name>A0A6A3J872_9STRA</name>
<evidence type="ECO:0000313" key="4">
    <source>
        <dbReference type="EMBL" id="KAE9301779.1"/>
    </source>
</evidence>
<evidence type="ECO:0000313" key="2">
    <source>
        <dbReference type="EMBL" id="KAE8987764.1"/>
    </source>
</evidence>
<evidence type="ECO:0000313" key="7">
    <source>
        <dbReference type="Proteomes" id="UP000435112"/>
    </source>
</evidence>
<keyword evidence="6" id="KW-1185">Reference proteome</keyword>
<dbReference type="EMBL" id="QXFV01002248">
    <property type="protein sequence ID" value="KAE8990532.1"/>
    <property type="molecule type" value="Genomic_DNA"/>
</dbReference>
<dbReference type="EMBL" id="QXFT01002221">
    <property type="protein sequence ID" value="KAE9301779.1"/>
    <property type="molecule type" value="Genomic_DNA"/>
</dbReference>
<reference evidence="5 7" key="1">
    <citation type="submission" date="2018-09" db="EMBL/GenBank/DDBJ databases">
        <title>Genomic investigation of the strawberry pathogen Phytophthora fragariae indicates pathogenicity is determined by transcriptional variation in three key races.</title>
        <authorList>
            <person name="Adams T.M."/>
            <person name="Armitage A.D."/>
            <person name="Sobczyk M.K."/>
            <person name="Bates H.J."/>
            <person name="Dunwell J.M."/>
            <person name="Nellist C.F."/>
            <person name="Harrison R.J."/>
        </authorList>
    </citation>
    <scope>NUCLEOTIDE SEQUENCE [LARGE SCALE GENOMIC DNA]</scope>
    <source>
        <strain evidence="3 5">SCRP249</strain>
        <strain evidence="2 7">SCRP324</strain>
        <strain evidence="4 6">SCRP333</strain>
    </source>
</reference>
<evidence type="ECO:0000313" key="6">
    <source>
        <dbReference type="Proteomes" id="UP000434957"/>
    </source>
</evidence>